<dbReference type="Pfam" id="PF22725">
    <property type="entry name" value="GFO_IDH_MocA_C3"/>
    <property type="match status" value="1"/>
</dbReference>
<evidence type="ECO:0000259" key="2">
    <source>
        <dbReference type="Pfam" id="PF22725"/>
    </source>
</evidence>
<feature type="domain" description="Gfo/Idh/MocA-like oxidoreductase N-terminal" evidence="1">
    <location>
        <begin position="4"/>
        <end position="122"/>
    </location>
</feature>
<dbReference type="AlphaFoldDB" id="A0A6J4Q6H7"/>
<dbReference type="EMBL" id="CADCUT010000188">
    <property type="protein sequence ID" value="CAA9429607.1"/>
    <property type="molecule type" value="Genomic_DNA"/>
</dbReference>
<gene>
    <name evidence="3" type="ORF">AVDCRST_MAG03-3139</name>
</gene>
<dbReference type="PANTHER" id="PTHR43377:SF1">
    <property type="entry name" value="BILIVERDIN REDUCTASE A"/>
    <property type="match status" value="1"/>
</dbReference>
<dbReference type="InterPro" id="IPR055170">
    <property type="entry name" value="GFO_IDH_MocA-like_dom"/>
</dbReference>
<dbReference type="GO" id="GO:0000166">
    <property type="term" value="F:nucleotide binding"/>
    <property type="evidence" value="ECO:0007669"/>
    <property type="project" value="InterPro"/>
</dbReference>
<evidence type="ECO:0008006" key="4">
    <source>
        <dbReference type="Google" id="ProtNLM"/>
    </source>
</evidence>
<name>A0A6J4Q6H7_9ACTN</name>
<organism evidence="3">
    <name type="scientific">uncultured Rubrobacteraceae bacterium</name>
    <dbReference type="NCBI Taxonomy" id="349277"/>
    <lineage>
        <taxon>Bacteria</taxon>
        <taxon>Bacillati</taxon>
        <taxon>Actinomycetota</taxon>
        <taxon>Rubrobacteria</taxon>
        <taxon>Rubrobacterales</taxon>
        <taxon>Rubrobacteraceae</taxon>
        <taxon>environmental samples</taxon>
    </lineage>
</organism>
<evidence type="ECO:0000313" key="3">
    <source>
        <dbReference type="EMBL" id="CAA9429607.1"/>
    </source>
</evidence>
<dbReference type="SUPFAM" id="SSF51735">
    <property type="entry name" value="NAD(P)-binding Rossmann-fold domains"/>
    <property type="match status" value="1"/>
</dbReference>
<protein>
    <recommendedName>
        <fullName evidence="4">Gfo/Idh/MocA family oxidoreductase</fullName>
    </recommendedName>
</protein>
<reference evidence="3" key="1">
    <citation type="submission" date="2020-02" db="EMBL/GenBank/DDBJ databases">
        <authorList>
            <person name="Meier V. D."/>
        </authorList>
    </citation>
    <scope>NUCLEOTIDE SEQUENCE</scope>
    <source>
        <strain evidence="3">AVDCRST_MAG03</strain>
    </source>
</reference>
<feature type="domain" description="GFO/IDH/MocA-like oxidoreductase" evidence="2">
    <location>
        <begin position="133"/>
        <end position="252"/>
    </location>
</feature>
<dbReference type="PANTHER" id="PTHR43377">
    <property type="entry name" value="BILIVERDIN REDUCTASE A"/>
    <property type="match status" value="1"/>
</dbReference>
<accession>A0A6J4Q6H7</accession>
<dbReference type="InterPro" id="IPR036291">
    <property type="entry name" value="NAD(P)-bd_dom_sf"/>
</dbReference>
<dbReference type="Gene3D" id="3.30.360.10">
    <property type="entry name" value="Dihydrodipicolinate Reductase, domain 2"/>
    <property type="match status" value="1"/>
</dbReference>
<sequence>MDRLKVAVVGAGFMGELHARTYAECDSAELVAIVDPNAEVGSAVAERYGARHVADVQELLDDGTVQAFTVALPDRMHVEVTSQILSAGKAVLLEKPMADTLEGARRIADAEQTGGGRLMVGHLLRFDPRYVGAAQAIAAGEVGDPVHVTGTRFSPREVGERMAGSSSVCFYLGVHDVDAIQWVSGKRVTSVYSRAVSKIMPLAGVDSEDSIFSTCEFEDGTIGSLHFGWTVPPQMPSAINARLEVYGTEGVVKLDVHDHGLQVVAPSGVEFPDGLHWPEVNGLIAGDLAAEVLHFVTCVRDDKEFVVPVSDAMRAVAVNDAILRSVESGKPETVEAV</sequence>
<dbReference type="SUPFAM" id="SSF55347">
    <property type="entry name" value="Glyceraldehyde-3-phosphate dehydrogenase-like, C-terminal domain"/>
    <property type="match status" value="1"/>
</dbReference>
<proteinExistence type="predicted"/>
<evidence type="ECO:0000259" key="1">
    <source>
        <dbReference type="Pfam" id="PF01408"/>
    </source>
</evidence>
<dbReference type="Pfam" id="PF01408">
    <property type="entry name" value="GFO_IDH_MocA"/>
    <property type="match status" value="1"/>
</dbReference>
<dbReference type="InterPro" id="IPR000683">
    <property type="entry name" value="Gfo/Idh/MocA-like_OxRdtase_N"/>
</dbReference>
<dbReference type="Gene3D" id="3.40.50.720">
    <property type="entry name" value="NAD(P)-binding Rossmann-like Domain"/>
    <property type="match status" value="1"/>
</dbReference>
<dbReference type="InterPro" id="IPR051450">
    <property type="entry name" value="Gfo/Idh/MocA_Oxidoreductases"/>
</dbReference>